<dbReference type="InterPro" id="IPR024465">
    <property type="entry name" value="DUF2399"/>
</dbReference>
<reference evidence="2 3" key="1">
    <citation type="journal article" date="2015" name="Genome Announc.">
        <title>Expanding the biotechnology potential of lactobacilli through comparative genomics of 213 strains and associated genera.</title>
        <authorList>
            <person name="Sun Z."/>
            <person name="Harris H.M."/>
            <person name="McCann A."/>
            <person name="Guo C."/>
            <person name="Argimon S."/>
            <person name="Zhang W."/>
            <person name="Yang X."/>
            <person name="Jeffery I.B."/>
            <person name="Cooney J.C."/>
            <person name="Kagawa T.F."/>
            <person name="Liu W."/>
            <person name="Song Y."/>
            <person name="Salvetti E."/>
            <person name="Wrobel A."/>
            <person name="Rasinkangas P."/>
            <person name="Parkhill J."/>
            <person name="Rea M.C."/>
            <person name="O'Sullivan O."/>
            <person name="Ritari J."/>
            <person name="Douillard F.P."/>
            <person name="Paul Ross R."/>
            <person name="Yang R."/>
            <person name="Briner A.E."/>
            <person name="Felis G.E."/>
            <person name="de Vos W.M."/>
            <person name="Barrangou R."/>
            <person name="Klaenhammer T.R."/>
            <person name="Caufield P.W."/>
            <person name="Cui Y."/>
            <person name="Zhang H."/>
            <person name="O'Toole P.W."/>
        </authorList>
    </citation>
    <scope>NUCLEOTIDE SEQUENCE [LARGE SCALE GENOMIC DNA]</scope>
    <source>
        <strain evidence="2 3">DSM 20634</strain>
    </source>
</reference>
<evidence type="ECO:0000313" key="3">
    <source>
        <dbReference type="Proteomes" id="UP000051733"/>
    </source>
</evidence>
<dbReference type="STRING" id="1423813.FC26_GL000285"/>
<dbReference type="Proteomes" id="UP000051733">
    <property type="component" value="Unassembled WGS sequence"/>
</dbReference>
<dbReference type="RefSeq" id="WP_057780056.1">
    <property type="nucleotide sequence ID" value="NZ_AYYY01000061.1"/>
</dbReference>
<feature type="domain" description="DUF2399" evidence="1">
    <location>
        <begin position="106"/>
        <end position="194"/>
    </location>
</feature>
<dbReference type="EMBL" id="AYYY01000061">
    <property type="protein sequence ID" value="KRM60803.1"/>
    <property type="molecule type" value="Genomic_DNA"/>
</dbReference>
<protein>
    <recommendedName>
        <fullName evidence="1">DUF2399 domain-containing protein</fullName>
    </recommendedName>
</protein>
<evidence type="ECO:0000313" key="2">
    <source>
        <dbReference type="EMBL" id="KRM60803.1"/>
    </source>
</evidence>
<organism evidence="2 3">
    <name type="scientific">Paucilactobacillus vaccinostercus DSM 20634</name>
    <dbReference type="NCBI Taxonomy" id="1423813"/>
    <lineage>
        <taxon>Bacteria</taxon>
        <taxon>Bacillati</taxon>
        <taxon>Bacillota</taxon>
        <taxon>Bacilli</taxon>
        <taxon>Lactobacillales</taxon>
        <taxon>Lactobacillaceae</taxon>
        <taxon>Paucilactobacillus</taxon>
    </lineage>
</organism>
<sequence length="279" mass="31735">MSSYQDAYEAQTGRVAPAQAAQLDALFDKMVRHELLPPRGQQAVDAGLTAHTLNDAQENPALYQYYRWMVTTYFGNQPIDELPAQLIGRSLTCANIFQTTLPQPLTLNVWQMTAMQDFPLMTDRAVIVENNGILIWLLHRHPNWPLINQEGNNFNQPSVKMMQTLERRGLAYTYLGDLDTDGIEIADRLYGKLQRTTIEAFTALQSPLTVAKWVTLYGKPPVSAHRTRAGQVQQSIFQQELNTIHLLGKFVEQEQLIQQYEALISQWLVKKTPSSFDSK</sequence>
<dbReference type="OrthoDB" id="2312721at2"/>
<dbReference type="Pfam" id="PF09664">
    <property type="entry name" value="DUF2399"/>
    <property type="match status" value="1"/>
</dbReference>
<name>A0A0R2AD13_9LACO</name>
<comment type="caution">
    <text evidence="2">The sequence shown here is derived from an EMBL/GenBank/DDBJ whole genome shotgun (WGS) entry which is preliminary data.</text>
</comment>
<keyword evidence="3" id="KW-1185">Reference proteome</keyword>
<gene>
    <name evidence="2" type="ORF">FC26_GL000285</name>
</gene>
<dbReference type="PATRIC" id="fig|1423813.3.peg.294"/>
<accession>A0A0R2AD13</accession>
<proteinExistence type="predicted"/>
<evidence type="ECO:0000259" key="1">
    <source>
        <dbReference type="Pfam" id="PF09664"/>
    </source>
</evidence>
<dbReference type="AlphaFoldDB" id="A0A0R2AD13"/>